<reference evidence="2 3" key="1">
    <citation type="submission" date="2017-11" db="EMBL/GenBank/DDBJ databases">
        <title>Comparative genomics of Botrytis spp.</title>
        <authorList>
            <person name="Valero-Jimenez C.A."/>
            <person name="Tapia P."/>
            <person name="Veloso J."/>
            <person name="Silva-Moreno E."/>
            <person name="Staats M."/>
            <person name="Valdes J.H."/>
            <person name="Van Kan J.A.L."/>
        </authorList>
    </citation>
    <scope>NUCLEOTIDE SEQUENCE [LARGE SCALE GENOMIC DNA]</scope>
    <source>
        <strain evidence="2 3">MUCL2830</strain>
    </source>
</reference>
<dbReference type="STRING" id="38488.A0A4Y8D2W4"/>
<feature type="compositionally biased region" description="Basic and acidic residues" evidence="1">
    <location>
        <begin position="701"/>
        <end position="717"/>
    </location>
</feature>
<protein>
    <submittedName>
        <fullName evidence="2">Uncharacterized protein</fullName>
    </submittedName>
</protein>
<name>A0A4Y8D2W4_9HELO</name>
<keyword evidence="3" id="KW-1185">Reference proteome</keyword>
<feature type="compositionally biased region" description="Basic residues" evidence="1">
    <location>
        <begin position="721"/>
        <end position="730"/>
    </location>
</feature>
<evidence type="ECO:0000313" key="3">
    <source>
        <dbReference type="Proteomes" id="UP000297299"/>
    </source>
</evidence>
<comment type="caution">
    <text evidence="2">The sequence shown here is derived from an EMBL/GenBank/DDBJ whole genome shotgun (WGS) entry which is preliminary data.</text>
</comment>
<dbReference type="OrthoDB" id="2922289at2759"/>
<gene>
    <name evidence="2" type="ORF">BOTCAL_0182g00170</name>
</gene>
<sequence>MAPQTTNWAVELAKGRMVTTKEEYDEMNKQMSRMGLKGAYNPANVFPGSPFTTSSELTSNEVREKARLSSQKILSDWNTLRTIVQLHADTLEKRWMKKSRKKQRELLLEAWPNMSTTHRPDYEAYRQECTGRILTGLSKFQEAYKWPYINLQDLSSRSLIIFITSRGRNPPSAFARADINATHLGTFAHFIPEPAFLPLHTLFLDGDKVETYGRLVSWEEDDAAADLMLTARQFSPGDGLKAFELQEKIYPFLIKCCELILHDFAKSGALLDANIPTGITAEPIIPPQPAPSTVTEILPSLATISAEAPYRLPANIDFERLREIFAARVSAAEDYLFDLREDPGFFADTVNDWSEHRNDALLDTNGNPHPTGPHTQDFWGRVVRNIIGDGYSNYETWFLLHQQAALLCTLMEKYKDEISYNEQLPKEYLIAILKLKELLEISTQAPINYLQNIQSSPPLRHHFTRAPQEPGTINMHIMPKDESSPFFHKPWGLLLILWDREKRDLFGLTNVIDAFEQLMQDPEESKNISSYIADRFSDLAILSRALYEVENYQPWAATFDDEFNTMGSPNSPQLRHMLTVALQNNHQGEVLRITMKDFVFNRDYIEYMDSVLKGIVPYCMPGDGKFEYPVNRKRTRLSTEQMIAAERNLDCFWDKFDANWKKLTRRNIDACFGGHPPRKRGEIQRTSAWVEPLQIKATRQSQKDTSTREWTHDEENNKIQTKSKKKKSKTRGSSQPLTQPEAQPENLEPELNVERPNIEQPKVKIPHHLMRVFNTLFFQPGQNNAPGEVPWIEFLKAMVEMGFAAQKLYGSVWQFTPVSREAAVKTGAEKSIQFHEPHPGVKINFVVARRMGRRLMRSFGWWGGMFEEE</sequence>
<evidence type="ECO:0000313" key="2">
    <source>
        <dbReference type="EMBL" id="TEY60292.1"/>
    </source>
</evidence>
<dbReference type="PANTHER" id="PTHR40788">
    <property type="entry name" value="CLR5 DOMAIN-CONTAINING PROTEIN-RELATED"/>
    <property type="match status" value="1"/>
</dbReference>
<organism evidence="2 3">
    <name type="scientific">Botryotinia calthae</name>
    <dbReference type="NCBI Taxonomy" id="38488"/>
    <lineage>
        <taxon>Eukaryota</taxon>
        <taxon>Fungi</taxon>
        <taxon>Dikarya</taxon>
        <taxon>Ascomycota</taxon>
        <taxon>Pezizomycotina</taxon>
        <taxon>Leotiomycetes</taxon>
        <taxon>Helotiales</taxon>
        <taxon>Sclerotiniaceae</taxon>
        <taxon>Botryotinia</taxon>
    </lineage>
</organism>
<feature type="region of interest" description="Disordered" evidence="1">
    <location>
        <begin position="671"/>
        <end position="755"/>
    </location>
</feature>
<proteinExistence type="predicted"/>
<dbReference type="Proteomes" id="UP000297299">
    <property type="component" value="Unassembled WGS sequence"/>
</dbReference>
<evidence type="ECO:0000256" key="1">
    <source>
        <dbReference type="SAM" id="MobiDB-lite"/>
    </source>
</evidence>
<accession>A0A4Y8D2W4</accession>
<feature type="compositionally biased region" description="Polar residues" evidence="1">
    <location>
        <begin position="731"/>
        <end position="741"/>
    </location>
</feature>
<dbReference type="PANTHER" id="PTHR40788:SF2">
    <property type="entry name" value="CLR5 DOMAIN-CONTAINING PROTEIN"/>
    <property type="match status" value="1"/>
</dbReference>
<dbReference type="EMBL" id="PHWZ01000182">
    <property type="protein sequence ID" value="TEY60292.1"/>
    <property type="molecule type" value="Genomic_DNA"/>
</dbReference>
<dbReference type="AlphaFoldDB" id="A0A4Y8D2W4"/>